<evidence type="ECO:0000256" key="7">
    <source>
        <dbReference type="ARBA" id="ARBA00023136"/>
    </source>
</evidence>
<evidence type="ECO:0000313" key="9">
    <source>
        <dbReference type="EMBL" id="MFK7161293.1"/>
    </source>
</evidence>
<keyword evidence="7 8" id="KW-0472">Membrane</keyword>
<sequence>MDISTTVLLILFFAALAAGFIDTLAGGGGLLTIPALLLAGVPPLAALATNKVQSVFGVLTASVTLIRRGWLDWRALKGVFLIALLGSMSGALAVHWINPDWLRFIVPCVLAAIALYYLLSPQAGELETQPRVSPQLYQRAVLPAIGAYDGMFGPGTGSFYTTSGVALRGMTLLQATVQAKWLNLATNLGAVLIFVASGQVVWILGGVMLLGQMLGAWLGTLAVIRGGSRLIRPLLVTLCLVMLARYFFA</sequence>
<keyword evidence="5 8" id="KW-0812">Transmembrane</keyword>
<evidence type="ECO:0000256" key="8">
    <source>
        <dbReference type="RuleBase" id="RU363041"/>
    </source>
</evidence>
<evidence type="ECO:0000256" key="1">
    <source>
        <dbReference type="ARBA" id="ARBA00004651"/>
    </source>
</evidence>
<evidence type="ECO:0000256" key="4">
    <source>
        <dbReference type="ARBA" id="ARBA00022475"/>
    </source>
</evidence>
<organism evidence="9 10">
    <name type="scientific">Marinospirillum alkalitolerans</name>
    <dbReference type="NCBI Taxonomy" id="3123374"/>
    <lineage>
        <taxon>Bacteria</taxon>
        <taxon>Pseudomonadati</taxon>
        <taxon>Pseudomonadota</taxon>
        <taxon>Gammaproteobacteria</taxon>
        <taxon>Oceanospirillales</taxon>
        <taxon>Oceanospirillaceae</taxon>
        <taxon>Marinospirillum</taxon>
    </lineage>
</organism>
<reference evidence="9 10" key="1">
    <citation type="submission" date="2024-02" db="EMBL/GenBank/DDBJ databases">
        <title>Marinospirillum sp. MEB 164 isolated from Lonar lake sediment.</title>
        <authorList>
            <person name="Joshi A."/>
            <person name="Thite S."/>
        </authorList>
    </citation>
    <scope>NUCLEOTIDE SEQUENCE [LARGE SCALE GENOMIC DNA]</scope>
    <source>
        <strain evidence="9 10">MEB164</strain>
    </source>
</reference>
<feature type="transmembrane region" description="Helical" evidence="8">
    <location>
        <begin position="75"/>
        <end position="95"/>
    </location>
</feature>
<evidence type="ECO:0000256" key="2">
    <source>
        <dbReference type="ARBA" id="ARBA00009142"/>
    </source>
</evidence>
<gene>
    <name evidence="9" type="ORF">V6U78_09620</name>
</gene>
<dbReference type="Proteomes" id="UP001621714">
    <property type="component" value="Unassembled WGS sequence"/>
</dbReference>
<comment type="subcellular location">
    <subcellularLocation>
        <location evidence="1 8">Cell membrane</location>
        <topology evidence="1 8">Multi-pass membrane protein</topology>
    </subcellularLocation>
</comment>
<feature type="transmembrane region" description="Helical" evidence="8">
    <location>
        <begin position="188"/>
        <end position="210"/>
    </location>
</feature>
<evidence type="ECO:0000256" key="5">
    <source>
        <dbReference type="ARBA" id="ARBA00022692"/>
    </source>
</evidence>
<keyword evidence="4 8" id="KW-1003">Cell membrane</keyword>
<name>A0ABW8PYD4_9GAMM</name>
<keyword evidence="3" id="KW-0813">Transport</keyword>
<feature type="transmembrane region" description="Helical" evidence="8">
    <location>
        <begin position="101"/>
        <end position="119"/>
    </location>
</feature>
<dbReference type="PANTHER" id="PTHR30269">
    <property type="entry name" value="TRANSMEMBRANE PROTEIN YFCA"/>
    <property type="match status" value="1"/>
</dbReference>
<dbReference type="Pfam" id="PF01925">
    <property type="entry name" value="TauE"/>
    <property type="match status" value="1"/>
</dbReference>
<evidence type="ECO:0000313" key="10">
    <source>
        <dbReference type="Proteomes" id="UP001621714"/>
    </source>
</evidence>
<evidence type="ECO:0000256" key="6">
    <source>
        <dbReference type="ARBA" id="ARBA00022989"/>
    </source>
</evidence>
<feature type="transmembrane region" description="Helical" evidence="8">
    <location>
        <begin position="230"/>
        <end position="248"/>
    </location>
</feature>
<proteinExistence type="inferred from homology"/>
<accession>A0ABW8PYD4</accession>
<evidence type="ECO:0000256" key="3">
    <source>
        <dbReference type="ARBA" id="ARBA00022448"/>
    </source>
</evidence>
<keyword evidence="10" id="KW-1185">Reference proteome</keyword>
<keyword evidence="6 8" id="KW-1133">Transmembrane helix</keyword>
<dbReference type="PANTHER" id="PTHR30269:SF25">
    <property type="entry name" value="MEMBRANE TRANSPORTER PROTEIN-RELATED"/>
    <property type="match status" value="1"/>
</dbReference>
<comment type="similarity">
    <text evidence="2 8">Belongs to the 4-toluene sulfonate uptake permease (TSUP) (TC 2.A.102) family.</text>
</comment>
<comment type="caution">
    <text evidence="9">The sequence shown here is derived from an EMBL/GenBank/DDBJ whole genome shotgun (WGS) entry which is preliminary data.</text>
</comment>
<dbReference type="RefSeq" id="WP_405339848.1">
    <property type="nucleotide sequence ID" value="NZ_JBANFI010000005.1"/>
</dbReference>
<dbReference type="InterPro" id="IPR052017">
    <property type="entry name" value="TSUP"/>
</dbReference>
<dbReference type="InterPro" id="IPR002781">
    <property type="entry name" value="TM_pro_TauE-like"/>
</dbReference>
<dbReference type="EMBL" id="JBANFI010000005">
    <property type="protein sequence ID" value="MFK7161293.1"/>
    <property type="molecule type" value="Genomic_DNA"/>
</dbReference>
<protein>
    <recommendedName>
        <fullName evidence="8">Probable membrane transporter protein</fullName>
    </recommendedName>
</protein>